<dbReference type="SMART" id="SM00304">
    <property type="entry name" value="HAMP"/>
    <property type="match status" value="1"/>
</dbReference>
<dbReference type="PRINTS" id="PR00344">
    <property type="entry name" value="BCTRLSENSOR"/>
</dbReference>
<evidence type="ECO:0000256" key="2">
    <source>
        <dbReference type="ARBA" id="ARBA00004370"/>
    </source>
</evidence>
<dbReference type="InterPro" id="IPR003660">
    <property type="entry name" value="HAMP_dom"/>
</dbReference>
<dbReference type="CDD" id="cd00075">
    <property type="entry name" value="HATPase"/>
    <property type="match status" value="1"/>
</dbReference>
<keyword evidence="8" id="KW-0812">Transmembrane</keyword>
<dbReference type="PROSITE" id="PS50109">
    <property type="entry name" value="HIS_KIN"/>
    <property type="match status" value="1"/>
</dbReference>
<dbReference type="InterPro" id="IPR003594">
    <property type="entry name" value="HATPase_dom"/>
</dbReference>
<protein>
    <recommendedName>
        <fullName evidence="3">histidine kinase</fullName>
        <ecNumber evidence="3">2.7.13.3</ecNumber>
    </recommendedName>
</protein>
<dbReference type="Proteomes" id="UP000260649">
    <property type="component" value="Unassembled WGS sequence"/>
</dbReference>
<comment type="caution">
    <text evidence="11">The sequence shown here is derived from an EMBL/GenBank/DDBJ whole genome shotgun (WGS) entry which is preliminary data.</text>
</comment>
<comment type="catalytic activity">
    <reaction evidence="1">
        <text>ATP + protein L-histidine = ADP + protein N-phospho-L-histidine.</text>
        <dbReference type="EC" id="2.7.13.3"/>
    </reaction>
</comment>
<gene>
    <name evidence="11" type="ORF">DV520_05485</name>
</gene>
<reference evidence="11 12" key="1">
    <citation type="submission" date="2018-07" db="EMBL/GenBank/DDBJ databases">
        <title>GABA Modulating Bacteria of the Human Gut Microbiota.</title>
        <authorList>
            <person name="Strandwitz P."/>
            <person name="Kim K.H."/>
            <person name="Terekhova D."/>
            <person name="Liu J.K."/>
            <person name="Sharma A."/>
            <person name="Levering J."/>
            <person name="Mcdonald D."/>
            <person name="Dietrich D."/>
            <person name="Ramadhar T.R."/>
            <person name="Lekbua A."/>
            <person name="Mroue N."/>
            <person name="Liston C."/>
            <person name="Stewart E.J."/>
            <person name="Dubin M.J."/>
            <person name="Zengler K."/>
            <person name="Knight R."/>
            <person name="Gilbert J.A."/>
            <person name="Clardy J."/>
            <person name="Lewis K."/>
        </authorList>
    </citation>
    <scope>NUCLEOTIDE SEQUENCE [LARGE SCALE GENOMIC DNA]</scope>
    <source>
        <strain evidence="11 12">KLE1738</strain>
    </source>
</reference>
<evidence type="ECO:0000256" key="8">
    <source>
        <dbReference type="SAM" id="Phobius"/>
    </source>
</evidence>
<dbReference type="InterPro" id="IPR036097">
    <property type="entry name" value="HisK_dim/P_sf"/>
</dbReference>
<dbReference type="SUPFAM" id="SSF55874">
    <property type="entry name" value="ATPase domain of HSP90 chaperone/DNA topoisomerase II/histidine kinase"/>
    <property type="match status" value="1"/>
</dbReference>
<dbReference type="PROSITE" id="PS50885">
    <property type="entry name" value="HAMP"/>
    <property type="match status" value="1"/>
</dbReference>
<keyword evidence="8" id="KW-0472">Membrane</keyword>
<dbReference type="GeneID" id="97995188"/>
<evidence type="ECO:0000259" key="9">
    <source>
        <dbReference type="PROSITE" id="PS50109"/>
    </source>
</evidence>
<dbReference type="Pfam" id="PF02518">
    <property type="entry name" value="HATPase_c"/>
    <property type="match status" value="1"/>
</dbReference>
<dbReference type="SMART" id="SM00388">
    <property type="entry name" value="HisKA"/>
    <property type="match status" value="1"/>
</dbReference>
<evidence type="ECO:0000313" key="11">
    <source>
        <dbReference type="EMBL" id="RFT06904.1"/>
    </source>
</evidence>
<dbReference type="Gene3D" id="6.10.340.10">
    <property type="match status" value="1"/>
</dbReference>
<dbReference type="EMBL" id="QQRQ01000006">
    <property type="protein sequence ID" value="RFT06904.1"/>
    <property type="molecule type" value="Genomic_DNA"/>
</dbReference>
<keyword evidence="6 11" id="KW-0418">Kinase</keyword>
<accession>A0A3E2B4I8</accession>
<dbReference type="GO" id="GO:0000155">
    <property type="term" value="F:phosphorelay sensor kinase activity"/>
    <property type="evidence" value="ECO:0007669"/>
    <property type="project" value="InterPro"/>
</dbReference>
<evidence type="ECO:0000256" key="6">
    <source>
        <dbReference type="ARBA" id="ARBA00022777"/>
    </source>
</evidence>
<dbReference type="FunFam" id="1.10.287.130:FF:000001">
    <property type="entry name" value="Two-component sensor histidine kinase"/>
    <property type="match status" value="1"/>
</dbReference>
<dbReference type="SMART" id="SM00387">
    <property type="entry name" value="HATPase_c"/>
    <property type="match status" value="1"/>
</dbReference>
<keyword evidence="7" id="KW-0902">Two-component regulatory system</keyword>
<keyword evidence="8" id="KW-1133">Transmembrane helix</keyword>
<evidence type="ECO:0000313" key="12">
    <source>
        <dbReference type="Proteomes" id="UP000260649"/>
    </source>
</evidence>
<dbReference type="SUPFAM" id="SSF158472">
    <property type="entry name" value="HAMP domain-like"/>
    <property type="match status" value="1"/>
</dbReference>
<dbReference type="OrthoDB" id="2359336at2"/>
<dbReference type="PANTHER" id="PTHR43547:SF2">
    <property type="entry name" value="HYBRID SIGNAL TRANSDUCTION HISTIDINE KINASE C"/>
    <property type="match status" value="1"/>
</dbReference>
<organism evidence="11 12">
    <name type="scientific">Evtepia gabavorous</name>
    <dbReference type="NCBI Taxonomy" id="2211183"/>
    <lineage>
        <taxon>Bacteria</taxon>
        <taxon>Bacillati</taxon>
        <taxon>Bacillota</taxon>
        <taxon>Clostridia</taxon>
        <taxon>Eubacteriales</taxon>
        <taxon>Evtepia</taxon>
    </lineage>
</organism>
<feature type="transmembrane region" description="Helical" evidence="8">
    <location>
        <begin position="175"/>
        <end position="195"/>
    </location>
</feature>
<keyword evidence="4" id="KW-0597">Phosphoprotein</keyword>
<dbReference type="AlphaFoldDB" id="A0A3E2B4I8"/>
<evidence type="ECO:0000256" key="4">
    <source>
        <dbReference type="ARBA" id="ARBA00022553"/>
    </source>
</evidence>
<dbReference type="SUPFAM" id="SSF47384">
    <property type="entry name" value="Homodimeric domain of signal transducing histidine kinase"/>
    <property type="match status" value="1"/>
</dbReference>
<dbReference type="InterPro" id="IPR003661">
    <property type="entry name" value="HisK_dim/P_dom"/>
</dbReference>
<sequence length="479" mass="52453">MIPFLKVKGIRQRWLLNSISILVMILVVVVAAFSLIIKNYYDSSILTDMESKARMAASYFSTEASSYNYNSSGDYLTAAQDYVSSFEDGTRIELQFLNPGGKVIYSSNGLTLSGTMPGTGDITQVQSYQEVATWKGVSSQTGERITAVSAPLLYNGELVGIMRYVTSMRLVDRQVLVMTLVAVILSVSILILVYISNIYFVRSIVDPVKNITGIARRIAGGSYGIQVEKKFDDEVGDLTDAINDMSLRIKQAESMKSEFISSVSHELRTPLTAITGWAETIMSGEARDEGDVRKGMGIIASEARRLSGMVEELLEFSRIEDGRFTLSVEPMDIKAELEDAVYTYHEFLAAEGIAVYHTDCEEEFPPIPGDPDRLRQVFCNLLDNAAKHGGAGKRIDTAIFPDGNEVVITVRDYGPGIPPEELPNVKYKFYKGSSTARGSGIGLAVCEEIVSRHNGELIISNAEDEAGGCVVEVRLPTGT</sequence>
<name>A0A3E2B4I8_9FIRM</name>
<dbReference type="Pfam" id="PF00512">
    <property type="entry name" value="HisKA"/>
    <property type="match status" value="1"/>
</dbReference>
<dbReference type="EC" id="2.7.13.3" evidence="3"/>
<evidence type="ECO:0000259" key="10">
    <source>
        <dbReference type="PROSITE" id="PS50885"/>
    </source>
</evidence>
<feature type="transmembrane region" description="Helical" evidence="8">
    <location>
        <begin position="14"/>
        <end position="37"/>
    </location>
</feature>
<dbReference type="PANTHER" id="PTHR43547">
    <property type="entry name" value="TWO-COMPONENT HISTIDINE KINASE"/>
    <property type="match status" value="1"/>
</dbReference>
<dbReference type="Pfam" id="PF00672">
    <property type="entry name" value="HAMP"/>
    <property type="match status" value="1"/>
</dbReference>
<feature type="domain" description="Histidine kinase" evidence="9">
    <location>
        <begin position="262"/>
        <end position="479"/>
    </location>
</feature>
<dbReference type="Gene3D" id="1.10.287.130">
    <property type="match status" value="1"/>
</dbReference>
<dbReference type="RefSeq" id="WP_021919073.1">
    <property type="nucleotide sequence ID" value="NZ_CAKXKJ010000006.1"/>
</dbReference>
<dbReference type="GO" id="GO:0016020">
    <property type="term" value="C:membrane"/>
    <property type="evidence" value="ECO:0007669"/>
    <property type="project" value="UniProtKB-SubCell"/>
</dbReference>
<comment type="subcellular location">
    <subcellularLocation>
        <location evidence="2">Membrane</location>
    </subcellularLocation>
</comment>
<feature type="domain" description="HAMP" evidence="10">
    <location>
        <begin position="202"/>
        <end position="254"/>
    </location>
</feature>
<dbReference type="InterPro" id="IPR036890">
    <property type="entry name" value="HATPase_C_sf"/>
</dbReference>
<keyword evidence="5" id="KW-0808">Transferase</keyword>
<keyword evidence="12" id="KW-1185">Reference proteome</keyword>
<dbReference type="CDD" id="cd00082">
    <property type="entry name" value="HisKA"/>
    <property type="match status" value="1"/>
</dbReference>
<evidence type="ECO:0000256" key="1">
    <source>
        <dbReference type="ARBA" id="ARBA00000085"/>
    </source>
</evidence>
<dbReference type="Gene3D" id="3.30.565.10">
    <property type="entry name" value="Histidine kinase-like ATPase, C-terminal domain"/>
    <property type="match status" value="1"/>
</dbReference>
<dbReference type="CDD" id="cd06225">
    <property type="entry name" value="HAMP"/>
    <property type="match status" value="1"/>
</dbReference>
<dbReference type="InterPro" id="IPR005467">
    <property type="entry name" value="His_kinase_dom"/>
</dbReference>
<proteinExistence type="predicted"/>
<evidence type="ECO:0000256" key="5">
    <source>
        <dbReference type="ARBA" id="ARBA00022679"/>
    </source>
</evidence>
<dbReference type="InterPro" id="IPR004358">
    <property type="entry name" value="Sig_transdc_His_kin-like_C"/>
</dbReference>
<evidence type="ECO:0000256" key="7">
    <source>
        <dbReference type="ARBA" id="ARBA00023012"/>
    </source>
</evidence>
<evidence type="ECO:0000256" key="3">
    <source>
        <dbReference type="ARBA" id="ARBA00012438"/>
    </source>
</evidence>